<dbReference type="InterPro" id="IPR001915">
    <property type="entry name" value="Peptidase_M48"/>
</dbReference>
<evidence type="ECO:0000256" key="2">
    <source>
        <dbReference type="ARBA" id="ARBA00004651"/>
    </source>
</evidence>
<evidence type="ECO:0000256" key="13">
    <source>
        <dbReference type="SAM" id="Phobius"/>
    </source>
</evidence>
<dbReference type="Pfam" id="PF01435">
    <property type="entry name" value="Peptidase_M48"/>
    <property type="match status" value="1"/>
</dbReference>
<keyword evidence="10 13" id="KW-1133">Transmembrane helix</keyword>
<evidence type="ECO:0000256" key="7">
    <source>
        <dbReference type="ARBA" id="ARBA00022723"/>
    </source>
</evidence>
<evidence type="ECO:0000256" key="6">
    <source>
        <dbReference type="ARBA" id="ARBA00022692"/>
    </source>
</evidence>
<sequence>MQMMKVFALMTGLTVLLVVAGDYLGGPDMARLFLGIAIVMNVGAYWFSDRAVLRMYRAKVIGPDDAPELYTMVDRLRSEANLPMPTIAIAPSEQPNAFATGRNQNHAVVCVTSGILQLISARELEGVIAHELAHIKHRHMLVGTVAATVAGAIAMLASVAKWGLIFGGGRGRRSNGGGNLIVMIAMMIIAPMAAMIIQMMISRSNEFQADATAARITSDPVGLASALQKIEGYARKIPMEVNPAAAQLAIINPLAGSAGDTVSRFFSTHPPTEKRVAKLRGMRI</sequence>
<name>A0A381NDJ9_9ZZZZ</name>
<proteinExistence type="inferred from homology"/>
<feature type="transmembrane region" description="Helical" evidence="13">
    <location>
        <begin position="30"/>
        <end position="47"/>
    </location>
</feature>
<evidence type="ECO:0000256" key="3">
    <source>
        <dbReference type="ARBA" id="ARBA00009779"/>
    </source>
</evidence>
<gene>
    <name evidence="15" type="ORF">METZ01_LOCUS5524</name>
</gene>
<dbReference type="EMBL" id="UINC01000288">
    <property type="protein sequence ID" value="SUZ52670.1"/>
    <property type="molecule type" value="Genomic_DNA"/>
</dbReference>
<evidence type="ECO:0000256" key="10">
    <source>
        <dbReference type="ARBA" id="ARBA00022989"/>
    </source>
</evidence>
<evidence type="ECO:0000256" key="8">
    <source>
        <dbReference type="ARBA" id="ARBA00022801"/>
    </source>
</evidence>
<comment type="subcellular location">
    <subcellularLocation>
        <location evidence="2">Cell membrane</location>
        <topology evidence="2">Multi-pass membrane protein</topology>
    </subcellularLocation>
</comment>
<dbReference type="InterPro" id="IPR022919">
    <property type="entry name" value="Pept_M48_protease_HtpX"/>
</dbReference>
<dbReference type="CDD" id="cd07336">
    <property type="entry name" value="M48B_HtpX_like"/>
    <property type="match status" value="1"/>
</dbReference>
<evidence type="ECO:0000256" key="11">
    <source>
        <dbReference type="ARBA" id="ARBA00023049"/>
    </source>
</evidence>
<evidence type="ECO:0000256" key="1">
    <source>
        <dbReference type="ARBA" id="ARBA00001947"/>
    </source>
</evidence>
<keyword evidence="8" id="KW-0378">Hydrolase</keyword>
<reference evidence="15" key="1">
    <citation type="submission" date="2018-05" db="EMBL/GenBank/DDBJ databases">
        <authorList>
            <person name="Lanie J.A."/>
            <person name="Ng W.-L."/>
            <person name="Kazmierczak K.M."/>
            <person name="Andrzejewski T.M."/>
            <person name="Davidsen T.M."/>
            <person name="Wayne K.J."/>
            <person name="Tettelin H."/>
            <person name="Glass J.I."/>
            <person name="Rusch D."/>
            <person name="Podicherti R."/>
            <person name="Tsui H.-C.T."/>
            <person name="Winkler M.E."/>
        </authorList>
    </citation>
    <scope>NUCLEOTIDE SEQUENCE</scope>
</reference>
<dbReference type="PANTHER" id="PTHR43221">
    <property type="entry name" value="PROTEASE HTPX"/>
    <property type="match status" value="1"/>
</dbReference>
<dbReference type="HAMAP" id="MF_00188">
    <property type="entry name" value="Pept_M48_protease_HtpX"/>
    <property type="match status" value="1"/>
</dbReference>
<dbReference type="GO" id="GO:0046872">
    <property type="term" value="F:metal ion binding"/>
    <property type="evidence" value="ECO:0007669"/>
    <property type="project" value="UniProtKB-KW"/>
</dbReference>
<dbReference type="GO" id="GO:0005886">
    <property type="term" value="C:plasma membrane"/>
    <property type="evidence" value="ECO:0007669"/>
    <property type="project" value="UniProtKB-SubCell"/>
</dbReference>
<keyword evidence="7" id="KW-0479">Metal-binding</keyword>
<keyword evidence="4" id="KW-1003">Cell membrane</keyword>
<keyword evidence="11" id="KW-0482">Metalloprotease</keyword>
<organism evidence="15">
    <name type="scientific">marine metagenome</name>
    <dbReference type="NCBI Taxonomy" id="408172"/>
    <lineage>
        <taxon>unclassified sequences</taxon>
        <taxon>metagenomes</taxon>
        <taxon>ecological metagenomes</taxon>
    </lineage>
</organism>
<dbReference type="Gene3D" id="3.30.2010.10">
    <property type="entry name" value="Metalloproteases ('zincins'), catalytic domain"/>
    <property type="match status" value="1"/>
</dbReference>
<keyword evidence="12 13" id="KW-0472">Membrane</keyword>
<evidence type="ECO:0000256" key="9">
    <source>
        <dbReference type="ARBA" id="ARBA00022833"/>
    </source>
</evidence>
<feature type="transmembrane region" description="Helical" evidence="13">
    <location>
        <begin position="180"/>
        <end position="201"/>
    </location>
</feature>
<dbReference type="InterPro" id="IPR050083">
    <property type="entry name" value="HtpX_protease"/>
</dbReference>
<feature type="transmembrane region" description="Helical" evidence="13">
    <location>
        <begin position="140"/>
        <end position="160"/>
    </location>
</feature>
<evidence type="ECO:0000313" key="15">
    <source>
        <dbReference type="EMBL" id="SUZ52670.1"/>
    </source>
</evidence>
<protein>
    <recommendedName>
        <fullName evidence="14">Peptidase M48 domain-containing protein</fullName>
    </recommendedName>
</protein>
<comment type="cofactor">
    <cofactor evidence="1">
        <name>Zn(2+)</name>
        <dbReference type="ChEBI" id="CHEBI:29105"/>
    </cofactor>
</comment>
<dbReference type="GO" id="GO:0006508">
    <property type="term" value="P:proteolysis"/>
    <property type="evidence" value="ECO:0007669"/>
    <property type="project" value="UniProtKB-KW"/>
</dbReference>
<comment type="similarity">
    <text evidence="3">Belongs to the peptidase M48B family.</text>
</comment>
<keyword evidence="9" id="KW-0862">Zinc</keyword>
<dbReference type="PANTHER" id="PTHR43221:SF1">
    <property type="entry name" value="PROTEASE HTPX"/>
    <property type="match status" value="1"/>
</dbReference>
<evidence type="ECO:0000256" key="12">
    <source>
        <dbReference type="ARBA" id="ARBA00023136"/>
    </source>
</evidence>
<dbReference type="GO" id="GO:0004222">
    <property type="term" value="F:metalloendopeptidase activity"/>
    <property type="evidence" value="ECO:0007669"/>
    <property type="project" value="InterPro"/>
</dbReference>
<feature type="domain" description="Peptidase M48" evidence="14">
    <location>
        <begin position="65"/>
        <end position="282"/>
    </location>
</feature>
<evidence type="ECO:0000259" key="14">
    <source>
        <dbReference type="Pfam" id="PF01435"/>
    </source>
</evidence>
<evidence type="ECO:0000256" key="4">
    <source>
        <dbReference type="ARBA" id="ARBA00022475"/>
    </source>
</evidence>
<accession>A0A381NDJ9</accession>
<evidence type="ECO:0000256" key="5">
    <source>
        <dbReference type="ARBA" id="ARBA00022670"/>
    </source>
</evidence>
<keyword evidence="5" id="KW-0645">Protease</keyword>
<dbReference type="AlphaFoldDB" id="A0A381NDJ9"/>
<keyword evidence="6 13" id="KW-0812">Transmembrane</keyword>